<evidence type="ECO:0000256" key="7">
    <source>
        <dbReference type="ARBA" id="ARBA00022723"/>
    </source>
</evidence>
<dbReference type="Pfam" id="PF02445">
    <property type="entry name" value="NadA"/>
    <property type="match status" value="1"/>
</dbReference>
<comment type="pathway">
    <text evidence="2">Cofactor biosynthesis; NAD(+) biosynthesis; quinolinate from iminoaspartate: step 1/1.</text>
</comment>
<dbReference type="RefSeq" id="WP_196610298.1">
    <property type="nucleotide sequence ID" value="NZ_VRYY01000551.1"/>
</dbReference>
<evidence type="ECO:0000256" key="1">
    <source>
        <dbReference type="ARBA" id="ARBA00001966"/>
    </source>
</evidence>
<dbReference type="InterPro" id="IPR003473">
    <property type="entry name" value="NadA"/>
</dbReference>
<comment type="cofactor">
    <cofactor evidence="1">
        <name>[4Fe-4S] cluster</name>
        <dbReference type="ChEBI" id="CHEBI:49883"/>
    </cofactor>
</comment>
<evidence type="ECO:0000256" key="6">
    <source>
        <dbReference type="ARBA" id="ARBA00022679"/>
    </source>
</evidence>
<keyword evidence="8" id="KW-0408">Iron</keyword>
<evidence type="ECO:0000256" key="9">
    <source>
        <dbReference type="ARBA" id="ARBA00023014"/>
    </source>
</evidence>
<evidence type="ECO:0000256" key="8">
    <source>
        <dbReference type="ARBA" id="ARBA00023004"/>
    </source>
</evidence>
<evidence type="ECO:0000313" key="11">
    <source>
        <dbReference type="Proteomes" id="UP001194469"/>
    </source>
</evidence>
<accession>A0ABS0J7B9</accession>
<name>A0ABS0J7B9_9BACT</name>
<evidence type="ECO:0000313" key="10">
    <source>
        <dbReference type="EMBL" id="MBG3878363.1"/>
    </source>
</evidence>
<keyword evidence="11" id="KW-1185">Reference proteome</keyword>
<dbReference type="PANTHER" id="PTHR30573">
    <property type="entry name" value="QUINOLINATE SYNTHETASE A"/>
    <property type="match status" value="1"/>
</dbReference>
<organism evidence="10 11">
    <name type="scientific">Nitratidesulfovibrio oxamicus</name>
    <dbReference type="NCBI Taxonomy" id="32016"/>
    <lineage>
        <taxon>Bacteria</taxon>
        <taxon>Pseudomonadati</taxon>
        <taxon>Thermodesulfobacteriota</taxon>
        <taxon>Desulfovibrionia</taxon>
        <taxon>Desulfovibrionales</taxon>
        <taxon>Desulfovibrionaceae</taxon>
        <taxon>Nitratidesulfovibrio</taxon>
    </lineage>
</organism>
<keyword evidence="7" id="KW-0479">Metal-binding</keyword>
<reference evidence="10 11" key="1">
    <citation type="submission" date="2019-08" db="EMBL/GenBank/DDBJ databases">
        <authorList>
            <person name="Luo N."/>
        </authorList>
    </citation>
    <scope>NUCLEOTIDE SEQUENCE [LARGE SCALE GENOMIC DNA]</scope>
    <source>
        <strain evidence="10 11">NCIMB 9442</strain>
    </source>
</reference>
<evidence type="ECO:0000256" key="4">
    <source>
        <dbReference type="ARBA" id="ARBA00022485"/>
    </source>
</evidence>
<keyword evidence="9" id="KW-0411">Iron-sulfur</keyword>
<dbReference type="EC" id="2.5.1.72" evidence="3"/>
<keyword evidence="5" id="KW-0662">Pyridine nucleotide biosynthesis</keyword>
<keyword evidence="4" id="KW-0004">4Fe-4S</keyword>
<dbReference type="SUPFAM" id="SSF142754">
    <property type="entry name" value="NadA-like"/>
    <property type="match status" value="1"/>
</dbReference>
<gene>
    <name evidence="10" type="primary">nadA</name>
    <name evidence="10" type="ORF">FVW20_15420</name>
</gene>
<dbReference type="EMBL" id="VRYY01000551">
    <property type="protein sequence ID" value="MBG3878363.1"/>
    <property type="molecule type" value="Genomic_DNA"/>
</dbReference>
<dbReference type="NCBIfam" id="NF006883">
    <property type="entry name" value="PRK09375.2-4"/>
    <property type="match status" value="1"/>
</dbReference>
<evidence type="ECO:0000256" key="3">
    <source>
        <dbReference type="ARBA" id="ARBA00012669"/>
    </source>
</evidence>
<proteinExistence type="predicted"/>
<comment type="caution">
    <text evidence="10">The sequence shown here is derived from an EMBL/GenBank/DDBJ whole genome shotgun (WGS) entry which is preliminary data.</text>
</comment>
<dbReference type="PANTHER" id="PTHR30573:SF0">
    <property type="entry name" value="QUINOLINATE SYNTHASE, CHLOROPLASTIC"/>
    <property type="match status" value="1"/>
</dbReference>
<evidence type="ECO:0000256" key="5">
    <source>
        <dbReference type="ARBA" id="ARBA00022642"/>
    </source>
</evidence>
<keyword evidence="6" id="KW-0808">Transferase</keyword>
<protein>
    <recommendedName>
        <fullName evidence="3">quinolinate synthase</fullName>
        <ecNumber evidence="3">2.5.1.72</ecNumber>
    </recommendedName>
</protein>
<evidence type="ECO:0000256" key="2">
    <source>
        <dbReference type="ARBA" id="ARBA00005065"/>
    </source>
</evidence>
<dbReference type="Proteomes" id="UP001194469">
    <property type="component" value="Unassembled WGS sequence"/>
</dbReference>
<dbReference type="InterPro" id="IPR036094">
    <property type="entry name" value="NadA_sf"/>
</dbReference>
<sequence>MTAQPSQKERIAALRAALGPDLTIMGHHYQHESVIRHTDLRGDSLELARRVADTDAAAIVFCGVYFMAESAALLARPGQKVYLPEHSANCVMAQMAPAERVDAVLRALQADGRKVVPLAYVNTSLAVKAVVGRHGGAVCTSANARTMLEWTRNQGDAVLFLPDKNLARNTANLLGIPDERRHMLDVRSASFSADVLTDSARRAELLIWPGCCAIHARFNLRQMETARAAHPGCRIVVHPECSPEVVNAADAAGSTTTIIRFADEAPKGSTVIIGTEINLVRRLARQHAGRLTVLPLLESACSHMARVTEPKLLHTLEGVAAGTEAPVTVPMDLHEPAKAALQRMLDACA</sequence>
<dbReference type="Gene3D" id="3.40.50.10800">
    <property type="entry name" value="NadA-like"/>
    <property type="match status" value="3"/>
</dbReference>